<organism evidence="3 4">
    <name type="scientific">Allacma fusca</name>
    <dbReference type="NCBI Taxonomy" id="39272"/>
    <lineage>
        <taxon>Eukaryota</taxon>
        <taxon>Metazoa</taxon>
        <taxon>Ecdysozoa</taxon>
        <taxon>Arthropoda</taxon>
        <taxon>Hexapoda</taxon>
        <taxon>Collembola</taxon>
        <taxon>Symphypleona</taxon>
        <taxon>Sminthuridae</taxon>
        <taxon>Allacma</taxon>
    </lineage>
</organism>
<gene>
    <name evidence="3" type="ORF">AFUS01_LOCUS16572</name>
</gene>
<dbReference type="Proteomes" id="UP000708208">
    <property type="component" value="Unassembled WGS sequence"/>
</dbReference>
<name>A0A8J2P6K9_9HEXA</name>
<feature type="domain" description="ABCA1-4-like C-terminal R2 regulatory" evidence="2">
    <location>
        <begin position="148"/>
        <end position="207"/>
    </location>
</feature>
<dbReference type="GO" id="GO:0140359">
    <property type="term" value="F:ABC-type transporter activity"/>
    <property type="evidence" value="ECO:0007669"/>
    <property type="project" value="InterPro"/>
</dbReference>
<dbReference type="GO" id="GO:0005524">
    <property type="term" value="F:ATP binding"/>
    <property type="evidence" value="ECO:0007669"/>
    <property type="project" value="InterPro"/>
</dbReference>
<dbReference type="AlphaFoldDB" id="A0A8J2P6K9"/>
<accession>A0A8J2P6K9</accession>
<dbReference type="Pfam" id="PF23321">
    <property type="entry name" value="R1_ABCA1"/>
    <property type="match status" value="1"/>
</dbReference>
<dbReference type="PANTHER" id="PTHR19229:SF250">
    <property type="entry name" value="ABC TRANSPORTER DOMAIN-CONTAINING PROTEIN-RELATED"/>
    <property type="match status" value="1"/>
</dbReference>
<evidence type="ECO:0000313" key="4">
    <source>
        <dbReference type="Proteomes" id="UP000708208"/>
    </source>
</evidence>
<dbReference type="EMBL" id="CAJVCH010153358">
    <property type="protein sequence ID" value="CAG7727742.1"/>
    <property type="molecule type" value="Genomic_DNA"/>
</dbReference>
<protein>
    <recommendedName>
        <fullName evidence="5">ATPase AAA-type core domain-containing protein</fullName>
    </recommendedName>
</protein>
<dbReference type="InterPro" id="IPR003959">
    <property type="entry name" value="ATPase_AAA_core"/>
</dbReference>
<dbReference type="Pfam" id="PF13304">
    <property type="entry name" value="AAA_21"/>
    <property type="match status" value="1"/>
</dbReference>
<dbReference type="OrthoDB" id="10255969at2759"/>
<evidence type="ECO:0000259" key="1">
    <source>
        <dbReference type="Pfam" id="PF13304"/>
    </source>
</evidence>
<comment type="caution">
    <text evidence="3">The sequence shown here is derived from an EMBL/GenBank/DDBJ whole genome shotgun (WGS) entry which is preliminary data.</text>
</comment>
<reference evidence="3" key="1">
    <citation type="submission" date="2021-06" db="EMBL/GenBank/DDBJ databases">
        <authorList>
            <person name="Hodson N. C."/>
            <person name="Mongue J. A."/>
            <person name="Jaron S. K."/>
        </authorList>
    </citation>
    <scope>NUCLEOTIDE SEQUENCE</scope>
</reference>
<dbReference type="InterPro" id="IPR056264">
    <property type="entry name" value="R2_ABCA1-4-like"/>
</dbReference>
<evidence type="ECO:0000259" key="2">
    <source>
        <dbReference type="Pfam" id="PF23321"/>
    </source>
</evidence>
<feature type="domain" description="ATPase AAA-type core" evidence="1">
    <location>
        <begin position="23"/>
        <end position="83"/>
    </location>
</feature>
<dbReference type="GO" id="GO:0016020">
    <property type="term" value="C:membrane"/>
    <property type="evidence" value="ECO:0007669"/>
    <property type="project" value="InterPro"/>
</dbReference>
<evidence type="ECO:0008006" key="5">
    <source>
        <dbReference type="Google" id="ProtNLM"/>
    </source>
</evidence>
<evidence type="ECO:0000313" key="3">
    <source>
        <dbReference type="EMBL" id="CAG7727742.1"/>
    </source>
</evidence>
<sequence length="226" mass="25429">MDFQRSYNIRRGPNSNQWFFSNSGGNKRKLSTAVAMLGNPSVVFFDEPTTGLDPVARRHVWNAVNHLRESGTSVVITSHSMEECEALCSRLGIMVDGRFRCLGSPQHLKNKFGEGYSIVAQLSYTSTASSKKEPGEGLSGNLQPWEYELQGLKDFIKNHFPDCELKDSHPGFVQYYVPGKGTKWAKLFAVMEKAKEQFNLDAYSVGQTSLEQVFFNFTTLSKAYEE</sequence>
<proteinExistence type="predicted"/>
<dbReference type="GO" id="GO:0016887">
    <property type="term" value="F:ATP hydrolysis activity"/>
    <property type="evidence" value="ECO:0007669"/>
    <property type="project" value="InterPro"/>
</dbReference>
<dbReference type="InterPro" id="IPR026082">
    <property type="entry name" value="ABCA"/>
</dbReference>
<dbReference type="GO" id="GO:0005319">
    <property type="term" value="F:lipid transporter activity"/>
    <property type="evidence" value="ECO:0007669"/>
    <property type="project" value="TreeGrafter"/>
</dbReference>
<keyword evidence="4" id="KW-1185">Reference proteome</keyword>
<dbReference type="PANTHER" id="PTHR19229">
    <property type="entry name" value="ATP-BINDING CASSETTE TRANSPORTER SUBFAMILY A ABCA"/>
    <property type="match status" value="1"/>
</dbReference>